<evidence type="ECO:0000313" key="5">
    <source>
        <dbReference type="Proteomes" id="UP000190135"/>
    </source>
</evidence>
<evidence type="ECO:0000256" key="1">
    <source>
        <dbReference type="ARBA" id="ARBA00022729"/>
    </source>
</evidence>
<proteinExistence type="predicted"/>
<dbReference type="SUPFAM" id="SSF56925">
    <property type="entry name" value="OMPA-like"/>
    <property type="match status" value="1"/>
</dbReference>
<dbReference type="InterPro" id="IPR011250">
    <property type="entry name" value="OMP/PagP_B-barrel"/>
</dbReference>
<feature type="domain" description="Outer membrane protein beta-barrel" evidence="3">
    <location>
        <begin position="16"/>
        <end position="286"/>
    </location>
</feature>
<dbReference type="Pfam" id="PF13505">
    <property type="entry name" value="OMP_b-brl"/>
    <property type="match status" value="1"/>
</dbReference>
<protein>
    <submittedName>
        <fullName evidence="4">Opacity protein</fullName>
    </submittedName>
</protein>
<evidence type="ECO:0000313" key="4">
    <source>
        <dbReference type="EMBL" id="SKA14334.1"/>
    </source>
</evidence>
<dbReference type="OrthoDB" id="5643626at2"/>
<accession>A0A1T4RE88</accession>
<sequence length="287" mass="31713">MKRISAIATLALGLMAGASAVQAADIIEDQPYVPEATPVVQTSGWYLRGDVGTNFKSKTEGNWDYYNWGMGDDGIDDTYHYDKLNLKSGVLAGIGAGYRFNEFLRTDATVDYFHAKVAGSRACPYMVKNAPDHGFLQNDDECNYGDSSKADVWTTMANLYVDLPYFNRFTPYVGAGVGAAYVDYDRWNTKENCPNCPSSYTPYQNGSEGSSDWRWATALMAGASYDLTSQLKLDVGYRFLHIGKGDAFEFDDQGPASDKANGASGVQMRDNGFNIHQVRAGLRYEFF</sequence>
<dbReference type="EMBL" id="FUXL01000006">
    <property type="protein sequence ID" value="SKA14334.1"/>
    <property type="molecule type" value="Genomic_DNA"/>
</dbReference>
<dbReference type="Proteomes" id="UP000190135">
    <property type="component" value="Unassembled WGS sequence"/>
</dbReference>
<gene>
    <name evidence="4" type="ORF">SAMN05428963_106253</name>
</gene>
<keyword evidence="5" id="KW-1185">Reference proteome</keyword>
<dbReference type="RefSeq" id="WP_078708476.1">
    <property type="nucleotide sequence ID" value="NZ_FUXL01000006.1"/>
</dbReference>
<evidence type="ECO:0000259" key="3">
    <source>
        <dbReference type="Pfam" id="PF13505"/>
    </source>
</evidence>
<dbReference type="Gene3D" id="2.40.160.20">
    <property type="match status" value="1"/>
</dbReference>
<name>A0A1T4RE88_9HYPH</name>
<organism evidence="4 5">
    <name type="scientific">Consotaella salsifontis</name>
    <dbReference type="NCBI Taxonomy" id="1365950"/>
    <lineage>
        <taxon>Bacteria</taxon>
        <taxon>Pseudomonadati</taxon>
        <taxon>Pseudomonadota</taxon>
        <taxon>Alphaproteobacteria</taxon>
        <taxon>Hyphomicrobiales</taxon>
        <taxon>Aurantimonadaceae</taxon>
        <taxon>Consotaella</taxon>
    </lineage>
</organism>
<reference evidence="4 5" key="1">
    <citation type="submission" date="2017-02" db="EMBL/GenBank/DDBJ databases">
        <authorList>
            <person name="Peterson S.W."/>
        </authorList>
    </citation>
    <scope>NUCLEOTIDE SEQUENCE [LARGE SCALE GENOMIC DNA]</scope>
    <source>
        <strain evidence="4 5">USBA 369</strain>
    </source>
</reference>
<evidence type="ECO:0000256" key="2">
    <source>
        <dbReference type="SAM" id="SignalP"/>
    </source>
</evidence>
<dbReference type="STRING" id="1365950.SAMN05428963_106253"/>
<feature type="signal peptide" evidence="2">
    <location>
        <begin position="1"/>
        <end position="23"/>
    </location>
</feature>
<dbReference type="InterPro" id="IPR027385">
    <property type="entry name" value="Beta-barrel_OMP"/>
</dbReference>
<dbReference type="AlphaFoldDB" id="A0A1T4RE88"/>
<keyword evidence="1 2" id="KW-0732">Signal</keyword>
<feature type="chain" id="PRO_5012120253" evidence="2">
    <location>
        <begin position="24"/>
        <end position="287"/>
    </location>
</feature>